<reference evidence="4" key="1">
    <citation type="submission" date="2017-04" db="EMBL/GenBank/DDBJ databases">
        <authorList>
            <person name="Criscuolo A."/>
        </authorList>
    </citation>
    <scope>NUCLEOTIDE SEQUENCE [LARGE SCALE GENOMIC DNA]</scope>
</reference>
<evidence type="ECO:0000259" key="2">
    <source>
        <dbReference type="Pfam" id="PF07969"/>
    </source>
</evidence>
<keyword evidence="1" id="KW-0732">Signal</keyword>
<gene>
    <name evidence="3" type="primary">nfdA_4</name>
    <name evidence="3" type="ORF">BACERE00185_05232</name>
</gene>
<dbReference type="SUPFAM" id="SSF51338">
    <property type="entry name" value="Composite domain of metallo-dependent hydrolases"/>
    <property type="match status" value="1"/>
</dbReference>
<dbReference type="Gene3D" id="3.10.310.70">
    <property type="match status" value="1"/>
</dbReference>
<dbReference type="PANTHER" id="PTHR22642:SF2">
    <property type="entry name" value="PROTEIN LONG AFTER FAR-RED 3"/>
    <property type="match status" value="1"/>
</dbReference>
<dbReference type="SUPFAM" id="SSF51556">
    <property type="entry name" value="Metallo-dependent hydrolases"/>
    <property type="match status" value="1"/>
</dbReference>
<proteinExistence type="predicted"/>
<dbReference type="InterPro" id="IPR013108">
    <property type="entry name" value="Amidohydro_3"/>
</dbReference>
<dbReference type="Gene3D" id="2.30.40.10">
    <property type="entry name" value="Urease, subunit C, domain 1"/>
    <property type="match status" value="1"/>
</dbReference>
<dbReference type="InterPro" id="IPR011059">
    <property type="entry name" value="Metal-dep_hydrolase_composite"/>
</dbReference>
<dbReference type="EMBL" id="FWZD01000074">
    <property type="protein sequence ID" value="SME48280.1"/>
    <property type="molecule type" value="Genomic_DNA"/>
</dbReference>
<evidence type="ECO:0000313" key="3">
    <source>
        <dbReference type="EMBL" id="SME48280.1"/>
    </source>
</evidence>
<dbReference type="InterPro" id="IPR032466">
    <property type="entry name" value="Metal_Hydrolase"/>
</dbReference>
<name>A0A1Y6APZ8_9BACI</name>
<dbReference type="Pfam" id="PF07969">
    <property type="entry name" value="Amidohydro_3"/>
    <property type="match status" value="1"/>
</dbReference>
<dbReference type="Proteomes" id="UP000194439">
    <property type="component" value="Unassembled WGS sequence"/>
</dbReference>
<feature type="signal peptide" evidence="1">
    <location>
        <begin position="1"/>
        <end position="24"/>
    </location>
</feature>
<sequence>MKKFISIFISLTLLFMLVGFDDTAKKDTTKLADTIFINGNVYTVESQQPWAEAVAIKNGKIVYVGNSKGAKKYKNKNTKIIDLKGKMLLPGFVDSHLHASETVNSLYSVDLINVRTVDEYIQAVEKYREEHTDLKVIHGTGWSNTLFSSTGPSKELLDAVVKDIPVALLSEDYHSIWVNSKALEIAGITKDTPNPNSGVIERNENGEPSGTLRDTATNLVLDKLPKFNTEQFKEGLKTFQQLAASNGYTQVNDVIVPQQDTVIEALTMLEKEQALSIRHNIALTIQPNEGLERIPYVKEQRAKLQGPLVKMNTIKLFMDGVLEGGTAYLHEPYNNKPDYYGVPVWKQTAFEQMVQALDKEKFQVHIHSIGDAATTETLNTLAFAQEQNGKRDSRHKITHLQLVKENDINRFKDLGVIGVPQPSWFLKDGEYFSQAVDLLGEERANNQYPMKSFMNKGVVMASSSDYPITQGAYFSPLAGIQMGVTRTNLQDTNSQHVLNPKEKVSVAEMIKSYTINGAYANFLEKETGSIKVGKKADLIVLDKNLFKIPKQDIHKTKILLTLLEGKETFRHTDFR</sequence>
<accession>A0A1Y6APZ8</accession>
<evidence type="ECO:0000256" key="1">
    <source>
        <dbReference type="SAM" id="SignalP"/>
    </source>
</evidence>
<dbReference type="GO" id="GO:0016810">
    <property type="term" value="F:hydrolase activity, acting on carbon-nitrogen (but not peptide) bonds"/>
    <property type="evidence" value="ECO:0007669"/>
    <property type="project" value="InterPro"/>
</dbReference>
<dbReference type="Gene3D" id="3.20.20.140">
    <property type="entry name" value="Metal-dependent hydrolases"/>
    <property type="match status" value="1"/>
</dbReference>
<evidence type="ECO:0000313" key="4">
    <source>
        <dbReference type="Proteomes" id="UP000194439"/>
    </source>
</evidence>
<dbReference type="EC" id="3.5.1.91" evidence="3"/>
<dbReference type="PANTHER" id="PTHR22642">
    <property type="entry name" value="IMIDAZOLONEPROPIONASE"/>
    <property type="match status" value="1"/>
</dbReference>
<dbReference type="InterPro" id="IPR033932">
    <property type="entry name" value="YtcJ-like"/>
</dbReference>
<keyword evidence="3" id="KW-0378">Hydrolase</keyword>
<feature type="chain" id="PRO_5039463268" evidence="1">
    <location>
        <begin position="25"/>
        <end position="575"/>
    </location>
</feature>
<dbReference type="CDD" id="cd01300">
    <property type="entry name" value="YtcJ_like"/>
    <property type="match status" value="1"/>
</dbReference>
<feature type="domain" description="Amidohydrolase 3" evidence="2">
    <location>
        <begin position="79"/>
        <end position="568"/>
    </location>
</feature>
<organism evidence="3 4">
    <name type="scientific">Bacillus mobilis</name>
    <dbReference type="NCBI Taxonomy" id="2026190"/>
    <lineage>
        <taxon>Bacteria</taxon>
        <taxon>Bacillati</taxon>
        <taxon>Bacillota</taxon>
        <taxon>Bacilli</taxon>
        <taxon>Bacillales</taxon>
        <taxon>Bacillaceae</taxon>
        <taxon>Bacillus</taxon>
        <taxon>Bacillus cereus group</taxon>
    </lineage>
</organism>
<dbReference type="AlphaFoldDB" id="A0A1Y6APZ8"/>
<protein>
    <submittedName>
        <fullName evidence="3">N-substituted formamide deformylase</fullName>
        <ecNumber evidence="3">3.5.1.91</ecNumber>
    </submittedName>
</protein>